<protein>
    <submittedName>
        <fullName evidence="1">Uncharacterized protein</fullName>
    </submittedName>
</protein>
<evidence type="ECO:0000313" key="2">
    <source>
        <dbReference type="Proteomes" id="UP000835052"/>
    </source>
</evidence>
<comment type="caution">
    <text evidence="1">The sequence shown here is derived from an EMBL/GenBank/DDBJ whole genome shotgun (WGS) entry which is preliminary data.</text>
</comment>
<gene>
    <name evidence="1" type="ORF">CAUJ_LOCUS4620</name>
</gene>
<reference evidence="1" key="1">
    <citation type="submission" date="2020-10" db="EMBL/GenBank/DDBJ databases">
        <authorList>
            <person name="Kikuchi T."/>
        </authorList>
    </citation>
    <scope>NUCLEOTIDE SEQUENCE</scope>
    <source>
        <strain evidence="1">NKZ352</strain>
    </source>
</reference>
<evidence type="ECO:0000313" key="1">
    <source>
        <dbReference type="EMBL" id="CAD6188701.1"/>
    </source>
</evidence>
<dbReference type="EMBL" id="CAJGYM010000009">
    <property type="protein sequence ID" value="CAD6188701.1"/>
    <property type="molecule type" value="Genomic_DNA"/>
</dbReference>
<keyword evidence="2" id="KW-1185">Reference proteome</keyword>
<proteinExistence type="predicted"/>
<dbReference type="AlphaFoldDB" id="A0A8S1GZH2"/>
<dbReference type="Proteomes" id="UP000835052">
    <property type="component" value="Unassembled WGS sequence"/>
</dbReference>
<accession>A0A8S1GZH2</accession>
<sequence>MISHRFRWHNEQNTCNGVGDDEQKLPKTYSALLVSDPIQCQEGDGIVSFRHWTTPGVHVRVCIRPPSMGKRFDWCSDVVRRNGTKPAKVIIPGSILYTFEIVIEAYDFTFDAFGIQGGAAALDDVSYNASAIYNCQMGE</sequence>
<name>A0A8S1GZH2_9PELO</name>
<dbReference type="OrthoDB" id="5808132at2759"/>
<organism evidence="1 2">
    <name type="scientific">Caenorhabditis auriculariae</name>
    <dbReference type="NCBI Taxonomy" id="2777116"/>
    <lineage>
        <taxon>Eukaryota</taxon>
        <taxon>Metazoa</taxon>
        <taxon>Ecdysozoa</taxon>
        <taxon>Nematoda</taxon>
        <taxon>Chromadorea</taxon>
        <taxon>Rhabditida</taxon>
        <taxon>Rhabditina</taxon>
        <taxon>Rhabditomorpha</taxon>
        <taxon>Rhabditoidea</taxon>
        <taxon>Rhabditidae</taxon>
        <taxon>Peloderinae</taxon>
        <taxon>Caenorhabditis</taxon>
    </lineage>
</organism>